<evidence type="ECO:0000313" key="4">
    <source>
        <dbReference type="Proteomes" id="UP000199139"/>
    </source>
</evidence>
<dbReference type="RefSeq" id="WP_089855133.1">
    <property type="nucleotide sequence ID" value="NZ_BJWJ01000038.1"/>
</dbReference>
<protein>
    <recommendedName>
        <fullName evidence="6">DUF3784 domain-containing protein</fullName>
    </recommendedName>
</protein>
<dbReference type="Proteomes" id="UP000199139">
    <property type="component" value="Unassembled WGS sequence"/>
</dbReference>
<dbReference type="OrthoDB" id="2049424at2"/>
<dbReference type="Pfam" id="PF12650">
    <property type="entry name" value="DUF3784"/>
    <property type="match status" value="1"/>
</dbReference>
<dbReference type="InterPro" id="IPR017259">
    <property type="entry name" value="UCP037672"/>
</dbReference>
<dbReference type="EMBL" id="FPAI01000024">
    <property type="protein sequence ID" value="SFS98644.1"/>
    <property type="molecule type" value="Genomic_DNA"/>
</dbReference>
<keyword evidence="5" id="KW-1185">Reference proteome</keyword>
<keyword evidence="1" id="KW-0812">Transmembrane</keyword>
<evidence type="ECO:0000313" key="5">
    <source>
        <dbReference type="Proteomes" id="UP000321773"/>
    </source>
</evidence>
<name>A0A1I6UB78_9BACI</name>
<proteinExistence type="predicted"/>
<organism evidence="3 4">
    <name type="scientific">Halolactibacillus miurensis</name>
    <dbReference type="NCBI Taxonomy" id="306541"/>
    <lineage>
        <taxon>Bacteria</taxon>
        <taxon>Bacillati</taxon>
        <taxon>Bacillota</taxon>
        <taxon>Bacilli</taxon>
        <taxon>Bacillales</taxon>
        <taxon>Bacillaceae</taxon>
        <taxon>Halolactibacillus</taxon>
    </lineage>
</organism>
<reference evidence="3 4" key="1">
    <citation type="submission" date="2016-10" db="EMBL/GenBank/DDBJ databases">
        <authorList>
            <person name="de Groot N.N."/>
        </authorList>
    </citation>
    <scope>NUCLEOTIDE SEQUENCE [LARGE SCALE GENOMIC DNA]</scope>
    <source>
        <strain evidence="3 4">DSM 17074</strain>
    </source>
</reference>
<dbReference type="EMBL" id="BJWJ01000038">
    <property type="protein sequence ID" value="GEM05534.1"/>
    <property type="molecule type" value="Genomic_DNA"/>
</dbReference>
<dbReference type="AlphaFoldDB" id="A0A1I6UB78"/>
<feature type="transmembrane region" description="Helical" evidence="1">
    <location>
        <begin position="57"/>
        <end position="76"/>
    </location>
</feature>
<evidence type="ECO:0000313" key="3">
    <source>
        <dbReference type="EMBL" id="SFS98644.1"/>
    </source>
</evidence>
<feature type="transmembrane region" description="Helical" evidence="1">
    <location>
        <begin position="82"/>
        <end position="104"/>
    </location>
</feature>
<reference evidence="2 5" key="2">
    <citation type="submission" date="2019-07" db="EMBL/GenBank/DDBJ databases">
        <title>Whole genome shotgun sequence of Halolactibacillus miurensis NBRC 100873.</title>
        <authorList>
            <person name="Hosoyama A."/>
            <person name="Uohara A."/>
            <person name="Ohji S."/>
            <person name="Ichikawa N."/>
        </authorList>
    </citation>
    <scope>NUCLEOTIDE SEQUENCE [LARGE SCALE GENOMIC DNA]</scope>
    <source>
        <strain evidence="2 5">NBRC 100873</strain>
    </source>
</reference>
<evidence type="ECO:0008006" key="6">
    <source>
        <dbReference type="Google" id="ProtNLM"/>
    </source>
</evidence>
<keyword evidence="1" id="KW-0472">Membrane</keyword>
<evidence type="ECO:0000256" key="1">
    <source>
        <dbReference type="SAM" id="Phobius"/>
    </source>
</evidence>
<keyword evidence="1" id="KW-1133">Transmembrane helix</keyword>
<gene>
    <name evidence="2" type="ORF">HMI01_25220</name>
    <name evidence="3" type="ORF">SAMN05421668_12413</name>
</gene>
<feature type="transmembrane region" description="Helical" evidence="1">
    <location>
        <begin position="6"/>
        <end position="26"/>
    </location>
</feature>
<evidence type="ECO:0000313" key="2">
    <source>
        <dbReference type="EMBL" id="GEM05534.1"/>
    </source>
</evidence>
<dbReference type="STRING" id="306541.SAMN05421668_12413"/>
<accession>A0A1I6UB78</accession>
<dbReference type="Proteomes" id="UP000321773">
    <property type="component" value="Unassembled WGS sequence"/>
</dbReference>
<sequence length="109" mass="12464">MGEMIVIILIGMCSFGCFVISVLQFIQKGWLFNNAYIYASQEEKGTMDKTPYYRQSAVVFALLTVMFFCVFMGVVFKKEWLFVLEGIFLVVTVIYVVLSSITIAKQKKT</sequence>